<evidence type="ECO:0000256" key="5">
    <source>
        <dbReference type="ARBA" id="ARBA00074390"/>
    </source>
</evidence>
<feature type="compositionally biased region" description="Polar residues" evidence="7">
    <location>
        <begin position="178"/>
        <end position="193"/>
    </location>
</feature>
<proteinExistence type="inferred from homology"/>
<dbReference type="GO" id="GO:0003723">
    <property type="term" value="F:RNA binding"/>
    <property type="evidence" value="ECO:0007669"/>
    <property type="project" value="UniProtKB-UniRule"/>
</dbReference>
<dbReference type="InterPro" id="IPR051847">
    <property type="entry name" value="RNA_proc/Spliceosome_comp"/>
</dbReference>
<dbReference type="PANTHER" id="PTHR45880">
    <property type="entry name" value="RNA-BINDING MOTIF PROTEIN, X-LINKED 2"/>
    <property type="match status" value="1"/>
</dbReference>
<evidence type="ECO:0000256" key="7">
    <source>
        <dbReference type="SAM" id="MobiDB-lite"/>
    </source>
</evidence>
<reference evidence="9 10" key="1">
    <citation type="submission" date="2019-01" db="EMBL/GenBank/DDBJ databases">
        <title>A draft genome assembly of the solar-powered sea slug Elysia chlorotica.</title>
        <authorList>
            <person name="Cai H."/>
            <person name="Li Q."/>
            <person name="Fang X."/>
            <person name="Li J."/>
            <person name="Curtis N.E."/>
            <person name="Altenburger A."/>
            <person name="Shibata T."/>
            <person name="Feng M."/>
            <person name="Maeda T."/>
            <person name="Schwartz J.A."/>
            <person name="Shigenobu S."/>
            <person name="Lundholm N."/>
            <person name="Nishiyama T."/>
            <person name="Yang H."/>
            <person name="Hasebe M."/>
            <person name="Li S."/>
            <person name="Pierce S.K."/>
            <person name="Wang J."/>
        </authorList>
    </citation>
    <scope>NUCLEOTIDE SEQUENCE [LARGE SCALE GENOMIC DNA]</scope>
    <source>
        <strain evidence="9">EC2010</strain>
        <tissue evidence="9">Whole organism of an adult</tissue>
    </source>
</reference>
<feature type="compositionally biased region" description="Basic residues" evidence="7">
    <location>
        <begin position="158"/>
        <end position="175"/>
    </location>
</feature>
<feature type="compositionally biased region" description="Acidic residues" evidence="7">
    <location>
        <begin position="143"/>
        <end position="153"/>
    </location>
</feature>
<dbReference type="AlphaFoldDB" id="A0A433T3X0"/>
<feature type="compositionally biased region" description="Basic and acidic residues" evidence="7">
    <location>
        <begin position="194"/>
        <end position="210"/>
    </location>
</feature>
<dbReference type="SUPFAM" id="SSF54928">
    <property type="entry name" value="RNA-binding domain, RBD"/>
    <property type="match status" value="1"/>
</dbReference>
<dbReference type="OrthoDB" id="2573941at2759"/>
<comment type="function">
    <text evidence="2">Involved in pre-mRNA splicing as component of the activated spliceosome. As a component of the minor spliceosome, involved in the splicing of U12-type introns in pre-mRNAs.</text>
</comment>
<dbReference type="CDD" id="cd12411">
    <property type="entry name" value="RRM_ist3_like"/>
    <property type="match status" value="1"/>
</dbReference>
<dbReference type="PANTHER" id="PTHR45880:SF1">
    <property type="entry name" value="RNA-BINDING MOTIF PROTEIN, X-LINKED 2"/>
    <property type="match status" value="1"/>
</dbReference>
<dbReference type="GO" id="GO:0000398">
    <property type="term" value="P:mRNA splicing, via spliceosome"/>
    <property type="evidence" value="ECO:0007669"/>
    <property type="project" value="InterPro"/>
</dbReference>
<dbReference type="SMART" id="SM00360">
    <property type="entry name" value="RRM"/>
    <property type="match status" value="1"/>
</dbReference>
<dbReference type="STRING" id="188477.A0A433T3X0"/>
<comment type="similarity">
    <text evidence="3">Belongs to the IST3 family.</text>
</comment>
<feature type="compositionally biased region" description="Basic and acidic residues" evidence="7">
    <location>
        <begin position="282"/>
        <end position="298"/>
    </location>
</feature>
<keyword evidence="10" id="KW-1185">Reference proteome</keyword>
<comment type="caution">
    <text evidence="9">The sequence shown here is derived from an EMBL/GenBank/DDBJ whole genome shotgun (WGS) entry which is preliminary data.</text>
</comment>
<feature type="compositionally biased region" description="Basic and acidic residues" evidence="7">
    <location>
        <begin position="117"/>
        <end position="133"/>
    </location>
</feature>
<evidence type="ECO:0000313" key="9">
    <source>
        <dbReference type="EMBL" id="RUS76210.1"/>
    </source>
</evidence>
<dbReference type="Proteomes" id="UP000271974">
    <property type="component" value="Unassembled WGS sequence"/>
</dbReference>
<evidence type="ECO:0000259" key="8">
    <source>
        <dbReference type="PROSITE" id="PS50102"/>
    </source>
</evidence>
<dbReference type="InterPro" id="IPR045844">
    <property type="entry name" value="RRM_Ist3-like"/>
</dbReference>
<dbReference type="FunFam" id="3.30.70.330:FF:000218">
    <property type="entry name" value="RNA-binding motif protein, X-linked 2"/>
    <property type="match status" value="1"/>
</dbReference>
<accession>A0A433T3X0</accession>
<protein>
    <recommendedName>
        <fullName evidence="5">RNA-binding motif protein, X-linked 2</fullName>
    </recommendedName>
</protein>
<name>A0A433T3X0_ELYCH</name>
<feature type="domain" description="RRM" evidence="8">
    <location>
        <begin position="36"/>
        <end position="114"/>
    </location>
</feature>
<feature type="compositionally biased region" description="Polar residues" evidence="7">
    <location>
        <begin position="246"/>
        <end position="255"/>
    </location>
</feature>
<feature type="region of interest" description="Disordered" evidence="7">
    <location>
        <begin position="117"/>
        <end position="394"/>
    </location>
</feature>
<dbReference type="InterPro" id="IPR012677">
    <property type="entry name" value="Nucleotide-bd_a/b_plait_sf"/>
</dbReference>
<comment type="subunit">
    <text evidence="4">Part of the activated spliceosome B/catalytic step 1 spliceosome, one of the forms of the spliceosome which has a well-formed active site but still cannot catalyze the branching reaction and is composed of at least 52 proteins, the U2, U5 and U6 snRNAs and the pre-mRNA. Component of the minor spliceosome, which splices U12-type introns.</text>
</comment>
<evidence type="ECO:0000256" key="2">
    <source>
        <dbReference type="ARBA" id="ARBA00053249"/>
    </source>
</evidence>
<feature type="compositionally biased region" description="Basic and acidic residues" evidence="7">
    <location>
        <begin position="313"/>
        <end position="394"/>
    </location>
</feature>
<evidence type="ECO:0000256" key="1">
    <source>
        <dbReference type="ARBA" id="ARBA00022884"/>
    </source>
</evidence>
<evidence type="ECO:0000313" key="10">
    <source>
        <dbReference type="Proteomes" id="UP000271974"/>
    </source>
</evidence>
<dbReference type="GO" id="GO:0071013">
    <property type="term" value="C:catalytic step 2 spliceosome"/>
    <property type="evidence" value="ECO:0007669"/>
    <property type="project" value="TreeGrafter"/>
</dbReference>
<evidence type="ECO:0000256" key="4">
    <source>
        <dbReference type="ARBA" id="ARBA00064744"/>
    </source>
</evidence>
<dbReference type="InterPro" id="IPR000504">
    <property type="entry name" value="RRM_dom"/>
</dbReference>
<dbReference type="InterPro" id="IPR035979">
    <property type="entry name" value="RBD_domain_sf"/>
</dbReference>
<gene>
    <name evidence="9" type="ORF">EGW08_016017</name>
</gene>
<evidence type="ECO:0000256" key="3">
    <source>
        <dbReference type="ARBA" id="ARBA00061455"/>
    </source>
</evidence>
<sequence>MNPLTNIRNVQKLNDRELELGIIGKKSWHDEYKDSAWIFVGGLPFDLTEGDILCVFSQYGEIVNINLVRDHKTGKSKGFAFLCFEDQRSTVLSVDNLNGIKILGRTIRVDHVKDYKMPKEHGDEDEITKKVRAEGVAPKLESSPEEDDKDDEIEQRKAEKKAKKKKKKKDKKRKRENVSSSDEASGSVNQDQHQNGDDVKLEVKKEKHDPGYNMAFHQTSIKEDSWNERKPRTSHSHSHSKDRQLKSSSHSPNVSDSRHRNRTAALPGNSRHDSDSDGEGDLGGKKHQDRNRDGRSDKFGGSSHRKLNGGLHRGRDRDDRGDRRREDSRDREADRRRDSPDRHYRRERSRERRRGGSPEKGRERSRDHQGDSYRSHASSKDSYNHSRKDYDRDR</sequence>
<dbReference type="GO" id="GO:0005686">
    <property type="term" value="C:U2 snRNP"/>
    <property type="evidence" value="ECO:0007669"/>
    <property type="project" value="TreeGrafter"/>
</dbReference>
<dbReference type="PROSITE" id="PS50102">
    <property type="entry name" value="RRM"/>
    <property type="match status" value="1"/>
</dbReference>
<dbReference type="Pfam" id="PF00076">
    <property type="entry name" value="RRM_1"/>
    <property type="match status" value="1"/>
</dbReference>
<dbReference type="GO" id="GO:0005654">
    <property type="term" value="C:nucleoplasm"/>
    <property type="evidence" value="ECO:0007669"/>
    <property type="project" value="UniProtKB-ARBA"/>
</dbReference>
<keyword evidence="1 6" id="KW-0694">RNA-binding</keyword>
<organism evidence="9 10">
    <name type="scientific">Elysia chlorotica</name>
    <name type="common">Eastern emerald elysia</name>
    <name type="synonym">Sea slug</name>
    <dbReference type="NCBI Taxonomy" id="188477"/>
    <lineage>
        <taxon>Eukaryota</taxon>
        <taxon>Metazoa</taxon>
        <taxon>Spiralia</taxon>
        <taxon>Lophotrochozoa</taxon>
        <taxon>Mollusca</taxon>
        <taxon>Gastropoda</taxon>
        <taxon>Heterobranchia</taxon>
        <taxon>Euthyneura</taxon>
        <taxon>Panpulmonata</taxon>
        <taxon>Sacoglossa</taxon>
        <taxon>Placobranchoidea</taxon>
        <taxon>Plakobranchidae</taxon>
        <taxon>Elysia</taxon>
    </lineage>
</organism>
<dbReference type="EMBL" id="RQTK01000680">
    <property type="protein sequence ID" value="RUS76210.1"/>
    <property type="molecule type" value="Genomic_DNA"/>
</dbReference>
<dbReference type="Gene3D" id="3.30.70.330">
    <property type="match status" value="1"/>
</dbReference>
<evidence type="ECO:0000256" key="6">
    <source>
        <dbReference type="PROSITE-ProRule" id="PRU00176"/>
    </source>
</evidence>
<dbReference type="GO" id="GO:0071011">
    <property type="term" value="C:precatalytic spliceosome"/>
    <property type="evidence" value="ECO:0007669"/>
    <property type="project" value="TreeGrafter"/>
</dbReference>
<feature type="compositionally biased region" description="Basic and acidic residues" evidence="7">
    <location>
        <begin position="220"/>
        <end position="231"/>
    </location>
</feature>